<comment type="similarity">
    <text evidence="1">Belongs to the mTERF family.</text>
</comment>
<name>A0AAV0N3Y4_9ROSI</name>
<evidence type="ECO:0000256" key="2">
    <source>
        <dbReference type="ARBA" id="ARBA00022472"/>
    </source>
</evidence>
<dbReference type="GO" id="GO:0006353">
    <property type="term" value="P:DNA-templated transcription termination"/>
    <property type="evidence" value="ECO:0007669"/>
    <property type="project" value="UniProtKB-KW"/>
</dbReference>
<feature type="compositionally biased region" description="Low complexity" evidence="4">
    <location>
        <begin position="114"/>
        <end position="134"/>
    </location>
</feature>
<dbReference type="InterPro" id="IPR003690">
    <property type="entry name" value="MTERF"/>
</dbReference>
<evidence type="ECO:0000313" key="6">
    <source>
        <dbReference type="Proteomes" id="UP001154282"/>
    </source>
</evidence>
<dbReference type="Pfam" id="PF02536">
    <property type="entry name" value="mTERF"/>
    <property type="match status" value="1"/>
</dbReference>
<sequence length="873" mass="96715">MGLSNHNCQPFVRKEKEERNAHFTFHVFRRANPDELPAEAPPWLHPRCDQPPHQLIESESHLESSPMLCSAPGGKPSSNWLDRLRSTKGFPTSGDVGLDDFLLTKPTADEDASDSPTSDDAAASNSLVNSNSVAEQAPEISGRNGEGDWFGVMTNVLSDLFYMGGPTGISGKKSARKQTNPKFCALPASPALRKDEKAAGARAASLNSNRNSNIVRSQRGGDCADEVDEEQDKGECRRGDGEGCGGDRELKGYSRSEVTVIDTSYEVWKFDKLVFRKRNIWKVRDKKGKSWLSAAAKKKRKKGSGGLDSEFDHGSVSGGAKKKAKVLNFHSTVVAIGGNCVWPSDDGQKSQDEEMEDVPTQVGVKLGQLPRINRHDILSESSMLCIFSHSATKLQFPAPPRPHLHQQFHEASVPQQLRPPVLAPAAFFPLVKFAPFRCCCLASSVEGQKDVGLLLFQLFGEMGLTDRETEVVLERNPVLKFTALDSARARLSLLQAVGIKGLELYRLITKRPTVLVAEEVDEFLRFFLSGLPELVDPAQLRRLLVAVEPRSLLNFPEKVELLLESGVPQGKIVHVLNNVNLAKALAFKPVAEIRRTVEFLTRYGGGSVQMIIKRPQLLNFDLETQLIPRVEFLKQLSGGDEEATGMVLRKLPAFLSYSVEHVEGHVEFFRSFAGLTDLQIFRIYLVFPNVISASKERKLQPRIEFLQQCGLNSEEMSKFLTKAPLLLGLSYDENLVHKLVFLVKIGYGYPTKELAAAMGAVTRTSCENLQKVIGVLLSYGLACEDILTMSTKHPQVLQYNYESLEKKMQYLTEGMGRDVGELLAFPAFLGYNLDTRIKPRYEFKRDTLGEGLSINKLLTMSAGRFSDGKGVKS</sequence>
<feature type="region of interest" description="Disordered" evidence="4">
    <location>
        <begin position="292"/>
        <end position="317"/>
    </location>
</feature>
<evidence type="ECO:0000256" key="4">
    <source>
        <dbReference type="SAM" id="MobiDB-lite"/>
    </source>
</evidence>
<keyword evidence="6" id="KW-1185">Reference proteome</keyword>
<feature type="compositionally biased region" description="Low complexity" evidence="4">
    <location>
        <begin position="200"/>
        <end position="213"/>
    </location>
</feature>
<keyword evidence="2" id="KW-0805">Transcription regulation</keyword>
<dbReference type="PANTHER" id="PTHR37258:SF1">
    <property type="entry name" value="FANTOM PROTEIN"/>
    <property type="match status" value="1"/>
</dbReference>
<protein>
    <submittedName>
        <fullName evidence="5">Uncharacterized protein</fullName>
    </submittedName>
</protein>
<comment type="caution">
    <text evidence="5">The sequence shown here is derived from an EMBL/GenBank/DDBJ whole genome shotgun (WGS) entry which is preliminary data.</text>
</comment>
<dbReference type="EMBL" id="CAMGYJ010000007">
    <property type="protein sequence ID" value="CAI0453262.1"/>
    <property type="molecule type" value="Genomic_DNA"/>
</dbReference>
<proteinExistence type="inferred from homology"/>
<feature type="region of interest" description="Disordered" evidence="4">
    <location>
        <begin position="195"/>
        <end position="241"/>
    </location>
</feature>
<organism evidence="5 6">
    <name type="scientific">Linum tenue</name>
    <dbReference type="NCBI Taxonomy" id="586396"/>
    <lineage>
        <taxon>Eukaryota</taxon>
        <taxon>Viridiplantae</taxon>
        <taxon>Streptophyta</taxon>
        <taxon>Embryophyta</taxon>
        <taxon>Tracheophyta</taxon>
        <taxon>Spermatophyta</taxon>
        <taxon>Magnoliopsida</taxon>
        <taxon>eudicotyledons</taxon>
        <taxon>Gunneridae</taxon>
        <taxon>Pentapetalae</taxon>
        <taxon>rosids</taxon>
        <taxon>fabids</taxon>
        <taxon>Malpighiales</taxon>
        <taxon>Linaceae</taxon>
        <taxon>Linum</taxon>
    </lineage>
</organism>
<dbReference type="Gene3D" id="1.25.70.10">
    <property type="entry name" value="Transcription termination factor 3, mitochondrial"/>
    <property type="match status" value="2"/>
</dbReference>
<keyword evidence="3" id="KW-0809">Transit peptide</keyword>
<accession>A0AAV0N3Y4</accession>
<evidence type="ECO:0000313" key="5">
    <source>
        <dbReference type="EMBL" id="CAI0453262.1"/>
    </source>
</evidence>
<keyword evidence="2" id="KW-0804">Transcription</keyword>
<reference evidence="5" key="1">
    <citation type="submission" date="2022-08" db="EMBL/GenBank/DDBJ databases">
        <authorList>
            <person name="Gutierrez-Valencia J."/>
        </authorList>
    </citation>
    <scope>NUCLEOTIDE SEQUENCE</scope>
</reference>
<dbReference type="AlphaFoldDB" id="A0AAV0N3Y4"/>
<dbReference type="PANTHER" id="PTHR37258">
    <property type="entry name" value="FANTOM PROTEIN"/>
    <property type="match status" value="1"/>
</dbReference>
<keyword evidence="2" id="KW-0806">Transcription termination</keyword>
<dbReference type="InterPro" id="IPR038538">
    <property type="entry name" value="MTERF_sf"/>
</dbReference>
<feature type="compositionally biased region" description="Basic and acidic residues" evidence="4">
    <location>
        <begin position="46"/>
        <end position="62"/>
    </location>
</feature>
<dbReference type="Proteomes" id="UP001154282">
    <property type="component" value="Unassembled WGS sequence"/>
</dbReference>
<evidence type="ECO:0000256" key="1">
    <source>
        <dbReference type="ARBA" id="ARBA00007692"/>
    </source>
</evidence>
<feature type="compositionally biased region" description="Acidic residues" evidence="4">
    <location>
        <begin position="223"/>
        <end position="232"/>
    </location>
</feature>
<evidence type="ECO:0000256" key="3">
    <source>
        <dbReference type="ARBA" id="ARBA00022946"/>
    </source>
</evidence>
<dbReference type="SMART" id="SM00733">
    <property type="entry name" value="Mterf"/>
    <property type="match status" value="6"/>
</dbReference>
<feature type="region of interest" description="Disordered" evidence="4">
    <location>
        <begin position="38"/>
        <end position="148"/>
    </location>
</feature>
<dbReference type="GO" id="GO:0003676">
    <property type="term" value="F:nucleic acid binding"/>
    <property type="evidence" value="ECO:0007669"/>
    <property type="project" value="InterPro"/>
</dbReference>
<gene>
    <name evidence="5" type="ORF">LITE_LOCUS31527</name>
</gene>